<dbReference type="AlphaFoldDB" id="A0A6C0HIE4"/>
<organism evidence="1">
    <name type="scientific">viral metagenome</name>
    <dbReference type="NCBI Taxonomy" id="1070528"/>
    <lineage>
        <taxon>unclassified sequences</taxon>
        <taxon>metagenomes</taxon>
        <taxon>organismal metagenomes</taxon>
    </lineage>
</organism>
<proteinExistence type="predicted"/>
<dbReference type="EMBL" id="MN739966">
    <property type="protein sequence ID" value="QHT80224.1"/>
    <property type="molecule type" value="Genomic_DNA"/>
</dbReference>
<accession>A0A6C0HIE4</accession>
<evidence type="ECO:0000313" key="1">
    <source>
        <dbReference type="EMBL" id="QHT80224.1"/>
    </source>
</evidence>
<protein>
    <submittedName>
        <fullName evidence="1">Uncharacterized protein</fullName>
    </submittedName>
</protein>
<reference evidence="1" key="1">
    <citation type="journal article" date="2020" name="Nature">
        <title>Giant virus diversity and host interactions through global metagenomics.</title>
        <authorList>
            <person name="Schulz F."/>
            <person name="Roux S."/>
            <person name="Paez-Espino D."/>
            <person name="Jungbluth S."/>
            <person name="Walsh D.A."/>
            <person name="Denef V.J."/>
            <person name="McMahon K.D."/>
            <person name="Konstantinidis K.T."/>
            <person name="Eloe-Fadrosh E.A."/>
            <person name="Kyrpides N.C."/>
            <person name="Woyke T."/>
        </authorList>
    </citation>
    <scope>NUCLEOTIDE SEQUENCE</scope>
    <source>
        <strain evidence="1">GVMAG-M-3300023184-120</strain>
    </source>
</reference>
<sequence length="166" mass="18752">MSTPITEEPVPIPIPETEKEGTLKDLLRKTMEEKIKITPLLQLMVLELTTIKMDTLEKIEALLMKILEDKKLDAKDVPTLIVLFVELNDVYATLKIKNITPTDCATVIKIIAAAMYDLKFREKMTEKERDAILEGFNLIIDTVVTLVDLKTVVAPKMSCFPFVCGK</sequence>
<name>A0A6C0HIE4_9ZZZZ</name>